<keyword evidence="3" id="KW-1185">Reference proteome</keyword>
<dbReference type="STRING" id="113226.A0A139IVQ3"/>
<proteinExistence type="predicted"/>
<accession>A0A139IVQ3</accession>
<evidence type="ECO:0000313" key="3">
    <source>
        <dbReference type="Proteomes" id="UP000073492"/>
    </source>
</evidence>
<dbReference type="InterPro" id="IPR029058">
    <property type="entry name" value="AB_hydrolase_fold"/>
</dbReference>
<dbReference type="Gene3D" id="3.40.50.1820">
    <property type="entry name" value="alpha/beta hydrolase"/>
    <property type="match status" value="1"/>
</dbReference>
<evidence type="ECO:0000313" key="2">
    <source>
        <dbReference type="EMBL" id="KXT18827.1"/>
    </source>
</evidence>
<dbReference type="Pfam" id="PF00135">
    <property type="entry name" value="COesterase"/>
    <property type="match status" value="1"/>
</dbReference>
<sequence length="204" mass="22361">MCQPSSVGASMTPISSNIAKFEDLSPPSDLFFPNGTTQQPVPSYRGSRLFRDIGFVCQPFLIGEALANSGNNVYFYNQNQSISESILHTRAYCGCGVVHTSELAYVFGNFSHYFMHGFNLQPTLSDVALRWEESRSWTSFVAVGHPSKGEYGQSAPDHGVFTIGGTGHSGSGGSEKARKVLDSQKPRERCGFLYSPEVPKQLLY</sequence>
<name>A0A139IVQ3_9PEZI</name>
<dbReference type="SUPFAM" id="SSF53474">
    <property type="entry name" value="alpha/beta-Hydrolases"/>
    <property type="match status" value="1"/>
</dbReference>
<dbReference type="OrthoDB" id="4983at2759"/>
<reference evidence="2 3" key="1">
    <citation type="submission" date="2015-07" db="EMBL/GenBank/DDBJ databases">
        <title>Comparative genomics of the Sigatoka disease complex on banana suggests a link between parallel evolutionary changes in Pseudocercospora fijiensis and Pseudocercospora eumusae and increased virulence on the banana host.</title>
        <authorList>
            <person name="Chang T.-C."/>
            <person name="Salvucci A."/>
            <person name="Crous P.W."/>
            <person name="Stergiopoulos I."/>
        </authorList>
    </citation>
    <scope>NUCLEOTIDE SEQUENCE [LARGE SCALE GENOMIC DNA]</scope>
    <source>
        <strain evidence="2 3">CBS 116634</strain>
    </source>
</reference>
<dbReference type="AlphaFoldDB" id="A0A139IVQ3"/>
<protein>
    <recommendedName>
        <fullName evidence="1">Carboxylesterase type B domain-containing protein</fullName>
    </recommendedName>
</protein>
<dbReference type="InterPro" id="IPR002018">
    <property type="entry name" value="CarbesteraseB"/>
</dbReference>
<evidence type="ECO:0000259" key="1">
    <source>
        <dbReference type="Pfam" id="PF00135"/>
    </source>
</evidence>
<feature type="domain" description="Carboxylesterase type B" evidence="1">
    <location>
        <begin position="47"/>
        <end position="148"/>
    </location>
</feature>
<dbReference type="Proteomes" id="UP000073492">
    <property type="component" value="Unassembled WGS sequence"/>
</dbReference>
<comment type="caution">
    <text evidence="2">The sequence shown here is derived from an EMBL/GenBank/DDBJ whole genome shotgun (WGS) entry which is preliminary data.</text>
</comment>
<organism evidence="2 3">
    <name type="scientific">Pseudocercospora musae</name>
    <dbReference type="NCBI Taxonomy" id="113226"/>
    <lineage>
        <taxon>Eukaryota</taxon>
        <taxon>Fungi</taxon>
        <taxon>Dikarya</taxon>
        <taxon>Ascomycota</taxon>
        <taxon>Pezizomycotina</taxon>
        <taxon>Dothideomycetes</taxon>
        <taxon>Dothideomycetidae</taxon>
        <taxon>Mycosphaerellales</taxon>
        <taxon>Mycosphaerellaceae</taxon>
        <taxon>Pseudocercospora</taxon>
    </lineage>
</organism>
<dbReference type="EMBL" id="LFZO01000003">
    <property type="protein sequence ID" value="KXT18827.1"/>
    <property type="molecule type" value="Genomic_DNA"/>
</dbReference>
<gene>
    <name evidence="2" type="ORF">AC579_8203</name>
</gene>